<evidence type="ECO:0000313" key="1">
    <source>
        <dbReference type="EMBL" id="MED6251977.1"/>
    </source>
</evidence>
<keyword evidence="2" id="KW-1185">Reference proteome</keyword>
<protein>
    <submittedName>
        <fullName evidence="1">Uncharacterized protein</fullName>
    </submittedName>
</protein>
<sequence>MYISNAVMTETIMFDSVDLLELTRWEEYSEPQTKCDEGSSSGSGSGCSDGCTTEFVFVGTDAPVIGADRSDERAAAAAAGQSLSCGPSAMLVMASLTLPLWAVQTQWR</sequence>
<organism evidence="1 2">
    <name type="scientific">Ataeniobius toweri</name>
    <dbReference type="NCBI Taxonomy" id="208326"/>
    <lineage>
        <taxon>Eukaryota</taxon>
        <taxon>Metazoa</taxon>
        <taxon>Chordata</taxon>
        <taxon>Craniata</taxon>
        <taxon>Vertebrata</taxon>
        <taxon>Euteleostomi</taxon>
        <taxon>Actinopterygii</taxon>
        <taxon>Neopterygii</taxon>
        <taxon>Teleostei</taxon>
        <taxon>Neoteleostei</taxon>
        <taxon>Acanthomorphata</taxon>
        <taxon>Ovalentaria</taxon>
        <taxon>Atherinomorphae</taxon>
        <taxon>Cyprinodontiformes</taxon>
        <taxon>Goodeidae</taxon>
        <taxon>Ataeniobius</taxon>
    </lineage>
</organism>
<name>A0ABU7BNI0_9TELE</name>
<accession>A0ABU7BNI0</accession>
<dbReference type="EMBL" id="JAHUTI010060602">
    <property type="protein sequence ID" value="MED6251977.1"/>
    <property type="molecule type" value="Genomic_DNA"/>
</dbReference>
<gene>
    <name evidence="1" type="ORF">ATANTOWER_005345</name>
</gene>
<comment type="caution">
    <text evidence="1">The sequence shown here is derived from an EMBL/GenBank/DDBJ whole genome shotgun (WGS) entry which is preliminary data.</text>
</comment>
<dbReference type="Proteomes" id="UP001345963">
    <property type="component" value="Unassembled WGS sequence"/>
</dbReference>
<reference evidence="1 2" key="1">
    <citation type="submission" date="2021-07" db="EMBL/GenBank/DDBJ databases">
        <authorList>
            <person name="Palmer J.M."/>
        </authorList>
    </citation>
    <scope>NUCLEOTIDE SEQUENCE [LARGE SCALE GENOMIC DNA]</scope>
    <source>
        <strain evidence="1 2">AT_MEX2019</strain>
        <tissue evidence="1">Muscle</tissue>
    </source>
</reference>
<evidence type="ECO:0000313" key="2">
    <source>
        <dbReference type="Proteomes" id="UP001345963"/>
    </source>
</evidence>
<proteinExistence type="predicted"/>